<keyword evidence="1" id="KW-0175">Coiled coil</keyword>
<evidence type="ECO:0000259" key="3">
    <source>
        <dbReference type="PROSITE" id="PS50853"/>
    </source>
</evidence>
<reference evidence="4" key="1">
    <citation type="submission" date="2020-07" db="EMBL/GenBank/DDBJ databases">
        <title>Huge and variable diversity of episymbiotic CPR bacteria and DPANN archaea in groundwater ecosystems.</title>
        <authorList>
            <person name="He C.Y."/>
            <person name="Keren R."/>
            <person name="Whittaker M."/>
            <person name="Farag I.F."/>
            <person name="Doudna J."/>
            <person name="Cate J.H.D."/>
            <person name="Banfield J.F."/>
        </authorList>
    </citation>
    <scope>NUCLEOTIDE SEQUENCE</scope>
    <source>
        <strain evidence="4">NC_groundwater_1520_Pr4_B-0.1um_53_5</strain>
    </source>
</reference>
<keyword evidence="2" id="KW-1133">Transmembrane helix</keyword>
<name>A0A933IDB6_UNCT6</name>
<dbReference type="InterPro" id="IPR036116">
    <property type="entry name" value="FN3_sf"/>
</dbReference>
<evidence type="ECO:0000256" key="1">
    <source>
        <dbReference type="SAM" id="Coils"/>
    </source>
</evidence>
<dbReference type="Gene3D" id="2.60.40.10">
    <property type="entry name" value="Immunoglobulins"/>
    <property type="match status" value="1"/>
</dbReference>
<evidence type="ECO:0000313" key="4">
    <source>
        <dbReference type="EMBL" id="MBI4727269.1"/>
    </source>
</evidence>
<dbReference type="InterPro" id="IPR007813">
    <property type="entry name" value="PilN"/>
</dbReference>
<keyword evidence="2" id="KW-0812">Transmembrane</keyword>
<proteinExistence type="predicted"/>
<dbReference type="Proteomes" id="UP000736328">
    <property type="component" value="Unassembled WGS sequence"/>
</dbReference>
<dbReference type="Pfam" id="PF05137">
    <property type="entry name" value="PilN"/>
    <property type="match status" value="1"/>
</dbReference>
<dbReference type="InterPro" id="IPR013783">
    <property type="entry name" value="Ig-like_fold"/>
</dbReference>
<dbReference type="PANTHER" id="PTHR40278">
    <property type="entry name" value="DNA UTILIZATION PROTEIN HOFN"/>
    <property type="match status" value="1"/>
</dbReference>
<dbReference type="SUPFAM" id="SSF49265">
    <property type="entry name" value="Fibronectin type III"/>
    <property type="match status" value="1"/>
</dbReference>
<dbReference type="CDD" id="cd00063">
    <property type="entry name" value="FN3"/>
    <property type="match status" value="1"/>
</dbReference>
<dbReference type="Pfam" id="PF00041">
    <property type="entry name" value="fn3"/>
    <property type="match status" value="1"/>
</dbReference>
<dbReference type="EMBL" id="JACQXR010000113">
    <property type="protein sequence ID" value="MBI4727269.1"/>
    <property type="molecule type" value="Genomic_DNA"/>
</dbReference>
<dbReference type="PROSITE" id="PS50853">
    <property type="entry name" value="FN3"/>
    <property type="match status" value="1"/>
</dbReference>
<accession>A0A933IDB6</accession>
<gene>
    <name evidence="4" type="ORF">HY768_08640</name>
</gene>
<sequence>MIQINLIHDQKIARVAAVRPSGAGFKFALPRLPFNVGMVAAALLFVAVIAASIVAYTWQQTDVKITNGKIKRDSLKIDSLNILNVKVQELKKNKEEVEDKLNEVNLINQGRFYAARLIEVVNRCLPNYLWLTLLSEDAGKVIIEGSTFSNLIVVELMDNLKSSRCFSGIELTQTSKADIDGREMVKFSLTGNYKPEVFQPSPASAIPQDPRQPAKLTLSWSRVSQATNYIIHVSASDSFNNLIANQRLEDTTSFTVNSGLEEGKKYFWRVQAFNGYISAFSDWSNPMPLLIGGGKGNK</sequence>
<evidence type="ECO:0000313" key="5">
    <source>
        <dbReference type="Proteomes" id="UP000736328"/>
    </source>
</evidence>
<protein>
    <submittedName>
        <fullName evidence="4">PilN domain-containing protein</fullName>
    </submittedName>
</protein>
<feature type="domain" description="Fibronectin type-III" evidence="3">
    <location>
        <begin position="199"/>
        <end position="294"/>
    </location>
</feature>
<keyword evidence="2" id="KW-0472">Membrane</keyword>
<dbReference type="InterPro" id="IPR003961">
    <property type="entry name" value="FN3_dom"/>
</dbReference>
<dbReference type="InterPro" id="IPR052534">
    <property type="entry name" value="Extracell_DNA_Util/SecSys_Comp"/>
</dbReference>
<dbReference type="AlphaFoldDB" id="A0A933IDB6"/>
<comment type="caution">
    <text evidence="4">The sequence shown here is derived from an EMBL/GenBank/DDBJ whole genome shotgun (WGS) entry which is preliminary data.</text>
</comment>
<feature type="coiled-coil region" evidence="1">
    <location>
        <begin position="80"/>
        <end position="107"/>
    </location>
</feature>
<organism evidence="4 5">
    <name type="scientific">candidate division TA06 bacterium</name>
    <dbReference type="NCBI Taxonomy" id="2250710"/>
    <lineage>
        <taxon>Bacteria</taxon>
        <taxon>Bacteria division TA06</taxon>
    </lineage>
</organism>
<evidence type="ECO:0000256" key="2">
    <source>
        <dbReference type="SAM" id="Phobius"/>
    </source>
</evidence>
<feature type="transmembrane region" description="Helical" evidence="2">
    <location>
        <begin position="36"/>
        <end position="58"/>
    </location>
</feature>
<dbReference type="PANTHER" id="PTHR40278:SF1">
    <property type="entry name" value="DNA UTILIZATION PROTEIN HOFN"/>
    <property type="match status" value="1"/>
</dbReference>